<dbReference type="PROSITE" id="PS51722">
    <property type="entry name" value="G_TR_2"/>
    <property type="match status" value="1"/>
</dbReference>
<evidence type="ECO:0000256" key="1">
    <source>
        <dbReference type="ARBA" id="ARBA00022741"/>
    </source>
</evidence>
<dbReference type="Gene3D" id="3.40.50.300">
    <property type="entry name" value="P-loop containing nucleotide triphosphate hydrolases"/>
    <property type="match status" value="1"/>
</dbReference>
<dbReference type="Gene3D" id="2.40.30.10">
    <property type="entry name" value="Translation factors"/>
    <property type="match status" value="2"/>
</dbReference>
<dbReference type="InterPro" id="IPR004161">
    <property type="entry name" value="EFTu-like_2"/>
</dbReference>
<dbReference type="InterPro" id="IPR004160">
    <property type="entry name" value="Transl_elong_EFTu/EF1A_C"/>
</dbReference>
<dbReference type="InterPro" id="IPR000795">
    <property type="entry name" value="T_Tr_GTP-bd_dom"/>
</dbReference>
<dbReference type="InterPro" id="IPR009001">
    <property type="entry name" value="Transl_elong_EF1A/Init_IF2_C"/>
</dbReference>
<feature type="domain" description="Tr-type G" evidence="6">
    <location>
        <begin position="12"/>
        <end position="215"/>
    </location>
</feature>
<gene>
    <name evidence="7" type="ORF">ACFPP6_23560</name>
</gene>
<dbReference type="InterPro" id="IPR050055">
    <property type="entry name" value="EF-Tu_GTPase"/>
</dbReference>
<accession>A0ABW0A543</accession>
<feature type="region of interest" description="Disordered" evidence="5">
    <location>
        <begin position="1"/>
        <end position="26"/>
    </location>
</feature>
<dbReference type="EMBL" id="JBHSKJ010000014">
    <property type="protein sequence ID" value="MFC5147645.1"/>
    <property type="molecule type" value="Genomic_DNA"/>
</dbReference>
<reference evidence="8" key="1">
    <citation type="journal article" date="2019" name="Int. J. Syst. Evol. Microbiol.">
        <title>The Global Catalogue of Microorganisms (GCM) 10K type strain sequencing project: providing services to taxonomists for standard genome sequencing and annotation.</title>
        <authorList>
            <consortium name="The Broad Institute Genomics Platform"/>
            <consortium name="The Broad Institute Genome Sequencing Center for Infectious Disease"/>
            <person name="Wu L."/>
            <person name="Ma J."/>
        </authorList>
    </citation>
    <scope>NUCLEOTIDE SEQUENCE [LARGE SCALE GENOMIC DNA]</scope>
    <source>
        <strain evidence="8">CGMCC 4.1641</strain>
    </source>
</reference>
<dbReference type="InterPro" id="IPR009000">
    <property type="entry name" value="Transl_B-barrel_sf"/>
</dbReference>
<dbReference type="Pfam" id="PF03143">
    <property type="entry name" value="GTP_EFTU_D3"/>
    <property type="match status" value="1"/>
</dbReference>
<keyword evidence="4" id="KW-0342">GTP-binding</keyword>
<dbReference type="SUPFAM" id="SSF52540">
    <property type="entry name" value="P-loop containing nucleoside triphosphate hydrolases"/>
    <property type="match status" value="1"/>
</dbReference>
<evidence type="ECO:0000313" key="8">
    <source>
        <dbReference type="Proteomes" id="UP001596222"/>
    </source>
</evidence>
<evidence type="ECO:0000259" key="6">
    <source>
        <dbReference type="PROSITE" id="PS51722"/>
    </source>
</evidence>
<dbReference type="Pfam" id="PF03144">
    <property type="entry name" value="GTP_EFTU_D2"/>
    <property type="match status" value="1"/>
</dbReference>
<keyword evidence="2" id="KW-0251">Elongation factor</keyword>
<proteinExistence type="predicted"/>
<evidence type="ECO:0000256" key="3">
    <source>
        <dbReference type="ARBA" id="ARBA00022917"/>
    </source>
</evidence>
<dbReference type="PANTHER" id="PTHR43721">
    <property type="entry name" value="ELONGATION FACTOR TU-RELATED"/>
    <property type="match status" value="1"/>
</dbReference>
<name>A0ABW0A543_9ACTN</name>
<dbReference type="Proteomes" id="UP001596222">
    <property type="component" value="Unassembled WGS sequence"/>
</dbReference>
<dbReference type="RefSeq" id="WP_382045711.1">
    <property type="nucleotide sequence ID" value="NZ_JBHSKJ010000014.1"/>
</dbReference>
<dbReference type="InterPro" id="IPR027417">
    <property type="entry name" value="P-loop_NTPase"/>
</dbReference>
<keyword evidence="8" id="KW-1185">Reference proteome</keyword>
<keyword evidence="3" id="KW-0648">Protein biosynthesis</keyword>
<dbReference type="Pfam" id="PF00009">
    <property type="entry name" value="GTP_EFTU"/>
    <property type="match status" value="1"/>
</dbReference>
<evidence type="ECO:0000313" key="7">
    <source>
        <dbReference type="EMBL" id="MFC5147645.1"/>
    </source>
</evidence>
<dbReference type="SUPFAM" id="SSF50447">
    <property type="entry name" value="Translation proteins"/>
    <property type="match status" value="1"/>
</dbReference>
<dbReference type="PANTHER" id="PTHR43721:SF22">
    <property type="entry name" value="ELONGATION FACTOR TU, MITOCHONDRIAL"/>
    <property type="match status" value="1"/>
</dbReference>
<evidence type="ECO:0000256" key="4">
    <source>
        <dbReference type="ARBA" id="ARBA00023134"/>
    </source>
</evidence>
<feature type="compositionally biased region" description="Pro residues" evidence="5">
    <location>
        <begin position="49"/>
        <end position="59"/>
    </location>
</feature>
<feature type="region of interest" description="Disordered" evidence="5">
    <location>
        <begin position="44"/>
        <end position="72"/>
    </location>
</feature>
<evidence type="ECO:0000256" key="2">
    <source>
        <dbReference type="ARBA" id="ARBA00022768"/>
    </source>
</evidence>
<evidence type="ECO:0000256" key="5">
    <source>
        <dbReference type="SAM" id="MobiDB-lite"/>
    </source>
</evidence>
<keyword evidence="1" id="KW-0547">Nucleotide-binding</keyword>
<dbReference type="PRINTS" id="PR00315">
    <property type="entry name" value="ELONGATNFCT"/>
</dbReference>
<sequence length="404" mass="42302">MNRPASGHPRHKPHVNIATLGPAGHGKTTLTAALTHVLGTRARALSAPPAGPGPGPGPGSGPGRGPGESAPRATVACVHVAYETGTRHYAHTDPPGRPRFTKNLLAGTARLDGAVFVVSAVDGPAARASGHLLLARRAGVRHLVVALTKADEAGPELTDLVEQDVRALLTAHGYDGEHTAVVRVSALCALRGDPRWTATIEALLDAVDTYVPTPLRYTDAPFLLSVDRVLTVPARGTAVTGVIERGTVRLRDHVRLLGHEGPCDTHITGLESFGRPLTEARAGDRVSLLLRGLHREHAHRGDTVAAPGSVVPRRRFTADVRLLRADEGGRHTPLFSGYRPQFHLRTADVPGTVILGGLGVALPGETVTMSVVLDRELPLETGLAVVIREGGRTVGTGTVSPAVP</sequence>
<protein>
    <submittedName>
        <fullName evidence="7">GTP-binding protein</fullName>
    </submittedName>
</protein>
<organism evidence="7 8">
    <name type="scientific">Streptomyces aureoversilis</name>
    <dbReference type="NCBI Taxonomy" id="67277"/>
    <lineage>
        <taxon>Bacteria</taxon>
        <taxon>Bacillati</taxon>
        <taxon>Actinomycetota</taxon>
        <taxon>Actinomycetes</taxon>
        <taxon>Kitasatosporales</taxon>
        <taxon>Streptomycetaceae</taxon>
        <taxon>Streptomyces</taxon>
    </lineage>
</organism>
<dbReference type="SUPFAM" id="SSF50465">
    <property type="entry name" value="EF-Tu/eEF-1alpha/eIF2-gamma C-terminal domain"/>
    <property type="match status" value="1"/>
</dbReference>
<comment type="caution">
    <text evidence="7">The sequence shown here is derived from an EMBL/GenBank/DDBJ whole genome shotgun (WGS) entry which is preliminary data.</text>
</comment>